<feature type="domain" description="PKD" evidence="1">
    <location>
        <begin position="54"/>
        <end position="97"/>
    </location>
</feature>
<dbReference type="InterPro" id="IPR000601">
    <property type="entry name" value="PKD_dom"/>
</dbReference>
<keyword evidence="3" id="KW-1185">Reference proteome</keyword>
<dbReference type="InterPro" id="IPR035986">
    <property type="entry name" value="PKD_dom_sf"/>
</dbReference>
<gene>
    <name evidence="2" type="ORF">JMN32_12020</name>
</gene>
<reference evidence="2" key="1">
    <citation type="submission" date="2021-01" db="EMBL/GenBank/DDBJ databases">
        <title>Fulvivirga kasyanovii gen. nov., sp nov., a novel member of the phylum Bacteroidetes isolated from seawater in a mussel farm.</title>
        <authorList>
            <person name="Zhao L.-H."/>
            <person name="Wang Z.-J."/>
        </authorList>
    </citation>
    <scope>NUCLEOTIDE SEQUENCE</scope>
    <source>
        <strain evidence="2">29W222</strain>
    </source>
</reference>
<sequence length="664" mass="76573">MQRIIIFITILSHSYMVKAQLVTDTTARKAEILYNQYENKVELKADAPPLVQISGAPEAFYTYFWEFGDGHFSFEEKPEHVYKNRGEYNVRLQVTNNYDNGKPPPSRPKTINVSKINHQSDPLSTERDFQGLAMLKTREPVPDEEMVVVMKYRNDLGYATNGKLYVYYNERKYRANNFEISDVRTHHNEKPAEDMLLSAHFNTNSKGVPDMALASASLGGRPFPFFQNPGDSIRNHVFITEEESEQEFRDKLIFRFEDLAPKEERNVFFTIKTTPEMLKDTSAIVKIRGVFVPDERSESHHVKDLEMEITTSHDPNKMAVSDTRINYRLVDKKRLKYKVRFQNNGEGPATTIRLNVNVPEIIDKNTLKILDTYPECPVCPDSDSLRVSYSCIDTVFSEKQVSFIFNNIYLPGSNQKGVYKYDSTKGFVRYSVKMKDKAPKINSASRTAIIFDKNEPILTNFSKTHFKPGLSLGVMSGYNSIALLHNSTNYFIGITASPYKPYRGYLQAELQISKGTYDNSRSYELRTELEPGSGIMDLTVVDEQMDYEYMDITLVPISYRYNFNKFIGVGGGVQISGRLYEELEQTSDYEYFIEFPQNRIEPNQNKPNETIVYDERDSRFEINPGAFADLNLGSIRIGPIVGARYIWQLNAPHHIWAFYLLWKF</sequence>
<dbReference type="SUPFAM" id="SSF49299">
    <property type="entry name" value="PKD domain"/>
    <property type="match status" value="1"/>
</dbReference>
<dbReference type="PROSITE" id="PS50093">
    <property type="entry name" value="PKD"/>
    <property type="match status" value="1"/>
</dbReference>
<dbReference type="InterPro" id="IPR055353">
    <property type="entry name" value="DUF7619"/>
</dbReference>
<organism evidence="2 3">
    <name type="scientific">Fulvivirga marina</name>
    <dbReference type="NCBI Taxonomy" id="2494733"/>
    <lineage>
        <taxon>Bacteria</taxon>
        <taxon>Pseudomonadati</taxon>
        <taxon>Bacteroidota</taxon>
        <taxon>Cytophagia</taxon>
        <taxon>Cytophagales</taxon>
        <taxon>Fulvivirgaceae</taxon>
        <taxon>Fulvivirga</taxon>
    </lineage>
</organism>
<dbReference type="AlphaFoldDB" id="A0A937FVS4"/>
<dbReference type="Gene3D" id="2.60.40.10">
    <property type="entry name" value="Immunoglobulins"/>
    <property type="match status" value="1"/>
</dbReference>
<name>A0A937FVS4_9BACT</name>
<dbReference type="EMBL" id="JAEUGD010000042">
    <property type="protein sequence ID" value="MBL6447040.1"/>
    <property type="molecule type" value="Genomic_DNA"/>
</dbReference>
<dbReference type="Proteomes" id="UP000614216">
    <property type="component" value="Unassembled WGS sequence"/>
</dbReference>
<protein>
    <submittedName>
        <fullName evidence="2">PKD domain-containing protein</fullName>
    </submittedName>
</protein>
<proteinExistence type="predicted"/>
<dbReference type="InterPro" id="IPR013783">
    <property type="entry name" value="Ig-like_fold"/>
</dbReference>
<dbReference type="Pfam" id="PF24595">
    <property type="entry name" value="DUF7619"/>
    <property type="match status" value="1"/>
</dbReference>
<accession>A0A937FVS4</accession>
<dbReference type="Pfam" id="PF18911">
    <property type="entry name" value="PKD_4"/>
    <property type="match status" value="1"/>
</dbReference>
<dbReference type="SMART" id="SM00089">
    <property type="entry name" value="PKD"/>
    <property type="match status" value="1"/>
</dbReference>
<evidence type="ECO:0000259" key="1">
    <source>
        <dbReference type="PROSITE" id="PS50093"/>
    </source>
</evidence>
<dbReference type="Pfam" id="PF25233">
    <property type="entry name" value="DUF7849"/>
    <property type="match status" value="1"/>
</dbReference>
<dbReference type="RefSeq" id="WP_202856569.1">
    <property type="nucleotide sequence ID" value="NZ_JAEUGD010000042.1"/>
</dbReference>
<dbReference type="InterPro" id="IPR022409">
    <property type="entry name" value="PKD/Chitinase_dom"/>
</dbReference>
<evidence type="ECO:0000313" key="2">
    <source>
        <dbReference type="EMBL" id="MBL6447040.1"/>
    </source>
</evidence>
<comment type="caution">
    <text evidence="2">The sequence shown here is derived from an EMBL/GenBank/DDBJ whole genome shotgun (WGS) entry which is preliminary data.</text>
</comment>
<dbReference type="CDD" id="cd00146">
    <property type="entry name" value="PKD"/>
    <property type="match status" value="1"/>
</dbReference>
<evidence type="ECO:0000313" key="3">
    <source>
        <dbReference type="Proteomes" id="UP000614216"/>
    </source>
</evidence>
<dbReference type="InterPro" id="IPR057171">
    <property type="entry name" value="DUF7849"/>
</dbReference>